<dbReference type="Gene3D" id="1.10.10.60">
    <property type="entry name" value="Homeodomain-like"/>
    <property type="match status" value="1"/>
</dbReference>
<dbReference type="PROSITE" id="PS00676">
    <property type="entry name" value="SIGMA54_INTERACT_2"/>
    <property type="match status" value="1"/>
</dbReference>
<dbReference type="SUPFAM" id="SSF52540">
    <property type="entry name" value="P-loop containing nucleoside triphosphate hydrolases"/>
    <property type="match status" value="1"/>
</dbReference>
<dbReference type="InterPro" id="IPR003593">
    <property type="entry name" value="AAA+_ATPase"/>
</dbReference>
<dbReference type="SMART" id="SM00382">
    <property type="entry name" value="AAA"/>
    <property type="match status" value="1"/>
</dbReference>
<dbReference type="InterPro" id="IPR025944">
    <property type="entry name" value="Sigma_54_int_dom_CS"/>
</dbReference>
<dbReference type="InterPro" id="IPR002078">
    <property type="entry name" value="Sigma_54_int"/>
</dbReference>
<feature type="domain" description="Sigma-54 factor interaction" evidence="7">
    <location>
        <begin position="165"/>
        <end position="395"/>
    </location>
</feature>
<reference evidence="9 10" key="1">
    <citation type="submission" date="2024-04" db="EMBL/GenBank/DDBJ databases">
        <title>Novel species of the genus Ideonella isolated from streams.</title>
        <authorList>
            <person name="Lu H."/>
        </authorList>
    </citation>
    <scope>NUCLEOTIDE SEQUENCE [LARGE SCALE GENOMIC DNA]</scope>
    <source>
        <strain evidence="9 10">BYS139W</strain>
    </source>
</reference>
<dbReference type="Proteomes" id="UP001368500">
    <property type="component" value="Unassembled WGS sequence"/>
</dbReference>
<dbReference type="InterPro" id="IPR001789">
    <property type="entry name" value="Sig_transdc_resp-reg_receiver"/>
</dbReference>
<evidence type="ECO:0000313" key="9">
    <source>
        <dbReference type="EMBL" id="MEK8024585.1"/>
    </source>
</evidence>
<gene>
    <name evidence="9" type="ORF">AACH11_01215</name>
</gene>
<organism evidence="9 10">
    <name type="scientific">Pseudaquabacterium rugosum</name>
    <dbReference type="NCBI Taxonomy" id="2984194"/>
    <lineage>
        <taxon>Bacteria</taxon>
        <taxon>Pseudomonadati</taxon>
        <taxon>Pseudomonadota</taxon>
        <taxon>Betaproteobacteria</taxon>
        <taxon>Burkholderiales</taxon>
        <taxon>Sphaerotilaceae</taxon>
        <taxon>Pseudaquabacterium</taxon>
    </lineage>
</organism>
<dbReference type="EMBL" id="JBBUTF010000002">
    <property type="protein sequence ID" value="MEK8024585.1"/>
    <property type="molecule type" value="Genomic_DNA"/>
</dbReference>
<dbReference type="PANTHER" id="PTHR32071">
    <property type="entry name" value="TRANSCRIPTIONAL REGULATORY PROTEIN"/>
    <property type="match status" value="1"/>
</dbReference>
<keyword evidence="3" id="KW-0805">Transcription regulation</keyword>
<evidence type="ECO:0000256" key="2">
    <source>
        <dbReference type="ARBA" id="ARBA00022840"/>
    </source>
</evidence>
<feature type="modified residue" description="4-aspartylphosphate" evidence="6">
    <location>
        <position position="58"/>
    </location>
</feature>
<keyword evidence="1" id="KW-0547">Nucleotide-binding</keyword>
<comment type="caution">
    <text evidence="9">The sequence shown here is derived from an EMBL/GenBank/DDBJ whole genome shotgun (WGS) entry which is preliminary data.</text>
</comment>
<sequence>MNTPAASPRLLVVDDEPDLRTLYELTLLREGYVVDSAGTLSEAEALLQEHVFQLVITDIRLPDGSGLDLLQRLESGGRPERTIVITAYGSAENAVEALKSGAFDYLTKPVDLRQFRSVVASALGRAPAIVAVPPPAPARGRGLPDSARTAPLARTPQPADALRRLVGGSLAMQQLRTLIERVARGMAPVMVNGESGTGKELVARAIHGVSPRHAQPFVAVNCGAIPEQLLEAEFFGYRKGAFTGAQEDRQGFFQAAQGGTLFLDEIGDLPLLMQSKLLRAIQERSVRPLGSVSETAVNVRIVSATHKDLAQEVQAGRFRQDLFYRLNVIQLRLPPLRERMDDLPALCEAVLVGIARDAGVSPPPRLSADALSALSGHAFPGNVRELENLLHRAVAMARHDVLEAVDLGLDGLDAGVDDGVDGIDDGTVWSPPSGPAAGDVTAAAGQGAVAEGDEAAVALPVDLVAHLDAVERAILVRALELHRNNRTAAGVSLGLSLRQIRYRMARLGIAVGDAGGEAAGGGA</sequence>
<dbReference type="InterPro" id="IPR009057">
    <property type="entry name" value="Homeodomain-like_sf"/>
</dbReference>
<dbReference type="CDD" id="cd00009">
    <property type="entry name" value="AAA"/>
    <property type="match status" value="1"/>
</dbReference>
<dbReference type="Pfam" id="PF02954">
    <property type="entry name" value="HTH_8"/>
    <property type="match status" value="1"/>
</dbReference>
<evidence type="ECO:0000259" key="7">
    <source>
        <dbReference type="PROSITE" id="PS50045"/>
    </source>
</evidence>
<dbReference type="SUPFAM" id="SSF52172">
    <property type="entry name" value="CheY-like"/>
    <property type="match status" value="1"/>
</dbReference>
<dbReference type="Pfam" id="PF25601">
    <property type="entry name" value="AAA_lid_14"/>
    <property type="match status" value="1"/>
</dbReference>
<evidence type="ECO:0000256" key="1">
    <source>
        <dbReference type="ARBA" id="ARBA00022741"/>
    </source>
</evidence>
<protein>
    <submittedName>
        <fullName evidence="9">Sigma-54 dependent transcriptional regulator</fullName>
    </submittedName>
</protein>
<dbReference type="Pfam" id="PF00158">
    <property type="entry name" value="Sigma54_activat"/>
    <property type="match status" value="1"/>
</dbReference>
<dbReference type="SUPFAM" id="SSF46689">
    <property type="entry name" value="Homeodomain-like"/>
    <property type="match status" value="1"/>
</dbReference>
<name>A0ABU9B667_9BURK</name>
<dbReference type="PROSITE" id="PS00688">
    <property type="entry name" value="SIGMA54_INTERACT_3"/>
    <property type="match status" value="1"/>
</dbReference>
<evidence type="ECO:0000313" key="10">
    <source>
        <dbReference type="Proteomes" id="UP001368500"/>
    </source>
</evidence>
<evidence type="ECO:0000259" key="8">
    <source>
        <dbReference type="PROSITE" id="PS50110"/>
    </source>
</evidence>
<dbReference type="InterPro" id="IPR058031">
    <property type="entry name" value="AAA_lid_NorR"/>
</dbReference>
<dbReference type="PROSITE" id="PS50045">
    <property type="entry name" value="SIGMA54_INTERACT_4"/>
    <property type="match status" value="1"/>
</dbReference>
<feature type="domain" description="Response regulatory" evidence="8">
    <location>
        <begin position="9"/>
        <end position="123"/>
    </location>
</feature>
<dbReference type="InterPro" id="IPR025943">
    <property type="entry name" value="Sigma_54_int_dom_ATP-bd_2"/>
</dbReference>
<keyword evidence="5" id="KW-0804">Transcription</keyword>
<keyword evidence="6" id="KW-0597">Phosphoprotein</keyword>
<dbReference type="Gene3D" id="3.40.50.300">
    <property type="entry name" value="P-loop containing nucleotide triphosphate hydrolases"/>
    <property type="match status" value="1"/>
</dbReference>
<dbReference type="PROSITE" id="PS00675">
    <property type="entry name" value="SIGMA54_INTERACT_1"/>
    <property type="match status" value="1"/>
</dbReference>
<evidence type="ECO:0000256" key="4">
    <source>
        <dbReference type="ARBA" id="ARBA00023125"/>
    </source>
</evidence>
<dbReference type="PROSITE" id="PS50110">
    <property type="entry name" value="RESPONSE_REGULATORY"/>
    <property type="match status" value="1"/>
</dbReference>
<dbReference type="InterPro" id="IPR027417">
    <property type="entry name" value="P-loop_NTPase"/>
</dbReference>
<keyword evidence="4" id="KW-0238">DNA-binding</keyword>
<evidence type="ECO:0000256" key="3">
    <source>
        <dbReference type="ARBA" id="ARBA00023015"/>
    </source>
</evidence>
<dbReference type="PANTHER" id="PTHR32071:SF100">
    <property type="entry name" value="RESPONSE REGULATOR PROTEIN PILR"/>
    <property type="match status" value="1"/>
</dbReference>
<dbReference type="Gene3D" id="1.10.8.60">
    <property type="match status" value="1"/>
</dbReference>
<dbReference type="SMART" id="SM00448">
    <property type="entry name" value="REC"/>
    <property type="match status" value="1"/>
</dbReference>
<proteinExistence type="predicted"/>
<dbReference type="RefSeq" id="WP_341372365.1">
    <property type="nucleotide sequence ID" value="NZ_JBBUTF010000002.1"/>
</dbReference>
<evidence type="ECO:0000256" key="6">
    <source>
        <dbReference type="PROSITE-ProRule" id="PRU00169"/>
    </source>
</evidence>
<dbReference type="InterPro" id="IPR011006">
    <property type="entry name" value="CheY-like_superfamily"/>
</dbReference>
<keyword evidence="2" id="KW-0067">ATP-binding</keyword>
<dbReference type="InterPro" id="IPR002197">
    <property type="entry name" value="HTH_Fis"/>
</dbReference>
<evidence type="ECO:0000256" key="5">
    <source>
        <dbReference type="ARBA" id="ARBA00023163"/>
    </source>
</evidence>
<dbReference type="Pfam" id="PF00072">
    <property type="entry name" value="Response_reg"/>
    <property type="match status" value="1"/>
</dbReference>
<dbReference type="InterPro" id="IPR025662">
    <property type="entry name" value="Sigma_54_int_dom_ATP-bd_1"/>
</dbReference>
<keyword evidence="10" id="KW-1185">Reference proteome</keyword>
<dbReference type="Gene3D" id="3.40.50.2300">
    <property type="match status" value="1"/>
</dbReference>
<accession>A0ABU9B667</accession>